<dbReference type="RefSeq" id="WP_189331402.1">
    <property type="nucleotide sequence ID" value="NZ_AP023356.1"/>
</dbReference>
<evidence type="ECO:0000313" key="3">
    <source>
        <dbReference type="Proteomes" id="UP000676967"/>
    </source>
</evidence>
<feature type="domain" description="Beta-lactamase-related" evidence="1">
    <location>
        <begin position="19"/>
        <end position="289"/>
    </location>
</feature>
<dbReference type="PANTHER" id="PTHR46825:SF9">
    <property type="entry name" value="BETA-LACTAMASE-RELATED DOMAIN-CONTAINING PROTEIN"/>
    <property type="match status" value="1"/>
</dbReference>
<sequence>MVRTEILVRQGADILVDDTTATRYQLASISKQFTAAAVLMLVEDGRVGLDDRLGRWFGECPQQWRDITVDQLLTHTSGIGHWEDYPGIDLSLRIEPAEMLAAVFREPLVHAPGGPWRYSSPAYVLAAHIAERAADRPYRRFLAERIFEPLGLTGTFAGMPDGQPDVADGHDADGKPVPSWELDVVGMGAGDLWSTAADMLTWIDAVRTGRLLSERHRALMLTERVPTGLADPLATGYGYGVFTGTVAGRPWWQHSGDNAGFKAFIGCVPSTGRRVVLLSNTDATGPGAVRPYLE</sequence>
<dbReference type="InterPro" id="IPR012338">
    <property type="entry name" value="Beta-lactam/transpept-like"/>
</dbReference>
<proteinExistence type="predicted"/>
<name>A0ABM7M5Z2_9ACTN</name>
<accession>A0ABM7M5Z2</accession>
<gene>
    <name evidence="2" type="ORF">Aiant_77230</name>
</gene>
<reference evidence="2 3" key="1">
    <citation type="submission" date="2020-08" db="EMBL/GenBank/DDBJ databases">
        <title>Whole genome shotgun sequence of Actinoplanes ianthinogenes NBRC 13996.</title>
        <authorList>
            <person name="Komaki H."/>
            <person name="Tamura T."/>
        </authorList>
    </citation>
    <scope>NUCLEOTIDE SEQUENCE [LARGE SCALE GENOMIC DNA]</scope>
    <source>
        <strain evidence="2 3">NBRC 13996</strain>
    </source>
</reference>
<protein>
    <recommendedName>
        <fullName evidence="1">Beta-lactamase-related domain-containing protein</fullName>
    </recommendedName>
</protein>
<keyword evidence="3" id="KW-1185">Reference proteome</keyword>
<dbReference type="Proteomes" id="UP000676967">
    <property type="component" value="Chromosome"/>
</dbReference>
<dbReference type="PANTHER" id="PTHR46825">
    <property type="entry name" value="D-ALANYL-D-ALANINE-CARBOXYPEPTIDASE/ENDOPEPTIDASE AMPH"/>
    <property type="match status" value="1"/>
</dbReference>
<dbReference type="InterPro" id="IPR001466">
    <property type="entry name" value="Beta-lactam-related"/>
</dbReference>
<evidence type="ECO:0000313" key="2">
    <source>
        <dbReference type="EMBL" id="BCJ47066.1"/>
    </source>
</evidence>
<dbReference type="SUPFAM" id="SSF56601">
    <property type="entry name" value="beta-lactamase/transpeptidase-like"/>
    <property type="match status" value="1"/>
</dbReference>
<dbReference type="InterPro" id="IPR050491">
    <property type="entry name" value="AmpC-like"/>
</dbReference>
<dbReference type="Gene3D" id="3.40.710.10">
    <property type="entry name" value="DD-peptidase/beta-lactamase superfamily"/>
    <property type="match status" value="1"/>
</dbReference>
<dbReference type="EMBL" id="AP023356">
    <property type="protein sequence ID" value="BCJ47066.1"/>
    <property type="molecule type" value="Genomic_DNA"/>
</dbReference>
<dbReference type="Pfam" id="PF00144">
    <property type="entry name" value="Beta-lactamase"/>
    <property type="match status" value="1"/>
</dbReference>
<organism evidence="2 3">
    <name type="scientific">Actinoplanes ianthinogenes</name>
    <dbReference type="NCBI Taxonomy" id="122358"/>
    <lineage>
        <taxon>Bacteria</taxon>
        <taxon>Bacillati</taxon>
        <taxon>Actinomycetota</taxon>
        <taxon>Actinomycetes</taxon>
        <taxon>Micromonosporales</taxon>
        <taxon>Micromonosporaceae</taxon>
        <taxon>Actinoplanes</taxon>
    </lineage>
</organism>
<evidence type="ECO:0000259" key="1">
    <source>
        <dbReference type="Pfam" id="PF00144"/>
    </source>
</evidence>